<keyword evidence="1" id="KW-0472">Membrane</keyword>
<proteinExistence type="predicted"/>
<name>A0A243RV96_9ACTN</name>
<evidence type="ECO:0000256" key="1">
    <source>
        <dbReference type="SAM" id="Phobius"/>
    </source>
</evidence>
<keyword evidence="1" id="KW-0812">Transmembrane</keyword>
<feature type="transmembrane region" description="Helical" evidence="1">
    <location>
        <begin position="145"/>
        <end position="171"/>
    </location>
</feature>
<sequence length="260" mass="26428">MLERGEPPGGGAWIAVILVSASTLAGAWLARRESKRLAVWLAVASAVMMIIALTDMLPDAWQDAVETGVPLWVIGMAAAFGFLVITYFTRKGCACPSDSGGRPAGLHAPGRHRRLKEAVSAALFGGMGTAAALTTHRAIEGATLALTASAVVIVALMVHSASEGLALAALLDMAGQRLAPWLVVACVSPAAGVLVATVSPLPGQVVPVLLGMVTGVLLRTAIVGLKLAAGRQENGRLTRGQLAVAATVAIAVGVLLAMAH</sequence>
<evidence type="ECO:0008006" key="4">
    <source>
        <dbReference type="Google" id="ProtNLM"/>
    </source>
</evidence>
<feature type="transmembrane region" description="Helical" evidence="1">
    <location>
        <begin position="69"/>
        <end position="88"/>
    </location>
</feature>
<feature type="transmembrane region" description="Helical" evidence="1">
    <location>
        <begin position="37"/>
        <end position="57"/>
    </location>
</feature>
<protein>
    <recommendedName>
        <fullName evidence="4">ZIP family metal transporter</fullName>
    </recommendedName>
</protein>
<dbReference type="AlphaFoldDB" id="A0A243RV96"/>
<feature type="transmembrane region" description="Helical" evidence="1">
    <location>
        <begin position="12"/>
        <end position="30"/>
    </location>
</feature>
<keyword evidence="3" id="KW-1185">Reference proteome</keyword>
<feature type="transmembrane region" description="Helical" evidence="1">
    <location>
        <begin position="178"/>
        <end position="199"/>
    </location>
</feature>
<reference evidence="2 3" key="1">
    <citation type="submission" date="2017-05" db="EMBL/GenBank/DDBJ databases">
        <title>Biotechnological potential of actinobacteria isolated from South African environments.</title>
        <authorList>
            <person name="Le Roes-Hill M."/>
            <person name="Prins A."/>
            <person name="Durrell K.A."/>
        </authorList>
    </citation>
    <scope>NUCLEOTIDE SEQUENCE [LARGE SCALE GENOMIC DNA]</scope>
    <source>
        <strain evidence="2">M26</strain>
    </source>
</reference>
<dbReference type="EMBL" id="NGFP01000011">
    <property type="protein sequence ID" value="OUC99114.1"/>
    <property type="molecule type" value="Genomic_DNA"/>
</dbReference>
<gene>
    <name evidence="2" type="ORF">CA984_04200</name>
</gene>
<feature type="transmembrane region" description="Helical" evidence="1">
    <location>
        <begin position="205"/>
        <end position="228"/>
    </location>
</feature>
<organism evidence="2 3">
    <name type="scientific">Streptosporangium minutum</name>
    <dbReference type="NCBI Taxonomy" id="569862"/>
    <lineage>
        <taxon>Bacteria</taxon>
        <taxon>Bacillati</taxon>
        <taxon>Actinomycetota</taxon>
        <taxon>Actinomycetes</taxon>
        <taxon>Streptosporangiales</taxon>
        <taxon>Streptosporangiaceae</taxon>
        <taxon>Streptosporangium</taxon>
    </lineage>
</organism>
<comment type="caution">
    <text evidence="2">The sequence shown here is derived from an EMBL/GenBank/DDBJ whole genome shotgun (WGS) entry which is preliminary data.</text>
</comment>
<dbReference type="Proteomes" id="UP000194761">
    <property type="component" value="Unassembled WGS sequence"/>
</dbReference>
<feature type="transmembrane region" description="Helical" evidence="1">
    <location>
        <begin position="118"/>
        <end position="139"/>
    </location>
</feature>
<keyword evidence="1" id="KW-1133">Transmembrane helix</keyword>
<accession>A0A243RV96</accession>
<evidence type="ECO:0000313" key="2">
    <source>
        <dbReference type="EMBL" id="OUC99114.1"/>
    </source>
</evidence>
<evidence type="ECO:0000313" key="3">
    <source>
        <dbReference type="Proteomes" id="UP000194761"/>
    </source>
</evidence>
<feature type="transmembrane region" description="Helical" evidence="1">
    <location>
        <begin position="240"/>
        <end position="259"/>
    </location>
</feature>